<keyword evidence="2" id="KW-0472">Membrane</keyword>
<gene>
    <name evidence="3" type="ORF">PMIN01_09234</name>
</gene>
<name>A0A9P6GBW2_9PLEO</name>
<keyword evidence="2" id="KW-0812">Transmembrane</keyword>
<comment type="caution">
    <text evidence="3">The sequence shown here is derived from an EMBL/GenBank/DDBJ whole genome shotgun (WGS) entry which is preliminary data.</text>
</comment>
<sequence>MSDYDRRITLQDERLVESDKRHNSAAQRLAEAEHRLRNCEAHAREQENREIQLEHRLMAALEEMGGMVKRREMEADGRFLWCVVLGVGAVVMSAWKLFVG</sequence>
<evidence type="ECO:0000313" key="4">
    <source>
        <dbReference type="Proteomes" id="UP000756921"/>
    </source>
</evidence>
<dbReference type="AlphaFoldDB" id="A0A9P6GBW2"/>
<organism evidence="3 4">
    <name type="scientific">Paraphaeosphaeria minitans</name>
    <dbReference type="NCBI Taxonomy" id="565426"/>
    <lineage>
        <taxon>Eukaryota</taxon>
        <taxon>Fungi</taxon>
        <taxon>Dikarya</taxon>
        <taxon>Ascomycota</taxon>
        <taxon>Pezizomycotina</taxon>
        <taxon>Dothideomycetes</taxon>
        <taxon>Pleosporomycetidae</taxon>
        <taxon>Pleosporales</taxon>
        <taxon>Massarineae</taxon>
        <taxon>Didymosphaeriaceae</taxon>
        <taxon>Paraphaeosphaeria</taxon>
    </lineage>
</organism>
<accession>A0A9P6GBW2</accession>
<dbReference type="EMBL" id="WJXW01000010">
    <property type="protein sequence ID" value="KAF9732376.1"/>
    <property type="molecule type" value="Genomic_DNA"/>
</dbReference>
<feature type="coiled-coil region" evidence="1">
    <location>
        <begin position="22"/>
        <end position="64"/>
    </location>
</feature>
<keyword evidence="1" id="KW-0175">Coiled coil</keyword>
<dbReference type="Proteomes" id="UP000756921">
    <property type="component" value="Unassembled WGS sequence"/>
</dbReference>
<evidence type="ECO:0000256" key="2">
    <source>
        <dbReference type="SAM" id="Phobius"/>
    </source>
</evidence>
<keyword evidence="2" id="KW-1133">Transmembrane helix</keyword>
<dbReference type="SUPFAM" id="SSF57997">
    <property type="entry name" value="Tropomyosin"/>
    <property type="match status" value="1"/>
</dbReference>
<evidence type="ECO:0000313" key="3">
    <source>
        <dbReference type="EMBL" id="KAF9732376.1"/>
    </source>
</evidence>
<keyword evidence="4" id="KW-1185">Reference proteome</keyword>
<proteinExistence type="predicted"/>
<reference evidence="3" key="1">
    <citation type="journal article" date="2020" name="Mol. Plant Microbe Interact.">
        <title>Genome Sequence of the Biocontrol Agent Coniothyrium minitans strain Conio (IMI 134523).</title>
        <authorList>
            <person name="Patel D."/>
            <person name="Shittu T.A."/>
            <person name="Baroncelli R."/>
            <person name="Muthumeenakshi S."/>
            <person name="Osborne T.H."/>
            <person name="Janganan T.K."/>
            <person name="Sreenivasaprasad S."/>
        </authorList>
    </citation>
    <scope>NUCLEOTIDE SEQUENCE</scope>
    <source>
        <strain evidence="3">Conio</strain>
    </source>
</reference>
<feature type="transmembrane region" description="Helical" evidence="2">
    <location>
        <begin position="79"/>
        <end position="98"/>
    </location>
</feature>
<protein>
    <submittedName>
        <fullName evidence="3">Uncharacterized protein</fullName>
    </submittedName>
</protein>
<evidence type="ECO:0000256" key="1">
    <source>
        <dbReference type="SAM" id="Coils"/>
    </source>
</evidence>